<comment type="caution">
    <text evidence="4">The sequence shown here is derived from an EMBL/GenBank/DDBJ whole genome shotgun (WGS) entry which is preliminary data.</text>
</comment>
<dbReference type="PIRSF" id="PIRSF001220">
    <property type="entry name" value="L-ASNase_gatD"/>
    <property type="match status" value="1"/>
</dbReference>
<evidence type="ECO:0000313" key="5">
    <source>
        <dbReference type="Proteomes" id="UP000197783"/>
    </source>
</evidence>
<dbReference type="RefSeq" id="WP_425442197.1">
    <property type="nucleotide sequence ID" value="NZ_NBBJ01000006.1"/>
</dbReference>
<name>A0A245ZEH7_9SPHN</name>
<dbReference type="InterPro" id="IPR027474">
    <property type="entry name" value="L-asparaginase_N"/>
</dbReference>
<proteinExistence type="predicted"/>
<dbReference type="SMART" id="SM00870">
    <property type="entry name" value="Asparaginase"/>
    <property type="match status" value="1"/>
</dbReference>
<feature type="binding site" evidence="2">
    <location>
        <begin position="83"/>
        <end position="84"/>
    </location>
    <ligand>
        <name>substrate</name>
    </ligand>
</feature>
<dbReference type="InterPro" id="IPR037152">
    <property type="entry name" value="L-asparaginase_N_sf"/>
</dbReference>
<dbReference type="PANTHER" id="PTHR11707:SF28">
    <property type="entry name" value="60 KDA LYSOPHOSPHOLIPASE"/>
    <property type="match status" value="1"/>
</dbReference>
<evidence type="ECO:0000313" key="4">
    <source>
        <dbReference type="EMBL" id="OWK28142.1"/>
    </source>
</evidence>
<evidence type="ECO:0000256" key="1">
    <source>
        <dbReference type="PIRSR" id="PIRSR001220-1"/>
    </source>
</evidence>
<protein>
    <submittedName>
        <fullName evidence="4">L-asparaginase 1</fullName>
        <ecNumber evidence="4">3.5.1.1</ecNumber>
    </submittedName>
</protein>
<reference evidence="4 5" key="1">
    <citation type="submission" date="2017-03" db="EMBL/GenBank/DDBJ databases">
        <title>Genome sequence of Sphingomonas mucosissima DSM 17494.</title>
        <authorList>
            <person name="Poehlein A."/>
            <person name="Wuebbeler J.H."/>
            <person name="Steinbuechel A."/>
            <person name="Daniel R."/>
        </authorList>
    </citation>
    <scope>NUCLEOTIDE SEQUENCE [LARGE SCALE GENOMIC DNA]</scope>
    <source>
        <strain evidence="4 5">DSM 17494</strain>
    </source>
</reference>
<dbReference type="PANTHER" id="PTHR11707">
    <property type="entry name" value="L-ASPARAGINASE"/>
    <property type="match status" value="1"/>
</dbReference>
<dbReference type="Proteomes" id="UP000197783">
    <property type="component" value="Unassembled WGS sequence"/>
</dbReference>
<dbReference type="Gene3D" id="3.40.50.1170">
    <property type="entry name" value="L-asparaginase, N-terminal domain"/>
    <property type="match status" value="1"/>
</dbReference>
<dbReference type="PIRSF" id="PIRSF500176">
    <property type="entry name" value="L_ASNase"/>
    <property type="match status" value="1"/>
</dbReference>
<dbReference type="InterPro" id="IPR036152">
    <property type="entry name" value="Asp/glu_Ase-like_sf"/>
</dbReference>
<dbReference type="AlphaFoldDB" id="A0A245ZEH7"/>
<dbReference type="EC" id="3.5.1.1" evidence="4"/>
<dbReference type="PRINTS" id="PR00139">
    <property type="entry name" value="ASNGLNASE"/>
</dbReference>
<dbReference type="PROSITE" id="PS51732">
    <property type="entry name" value="ASN_GLN_ASE_3"/>
    <property type="match status" value="1"/>
</dbReference>
<dbReference type="Pfam" id="PF00710">
    <property type="entry name" value="Asparaginase"/>
    <property type="match status" value="1"/>
</dbReference>
<feature type="active site" description="O-isoaspartyl threonine intermediate" evidence="1">
    <location>
        <position position="12"/>
    </location>
</feature>
<dbReference type="EMBL" id="NBBJ01000006">
    <property type="protein sequence ID" value="OWK28142.1"/>
    <property type="molecule type" value="Genomic_DNA"/>
</dbReference>
<keyword evidence="5" id="KW-1185">Reference proteome</keyword>
<evidence type="ECO:0000256" key="2">
    <source>
        <dbReference type="PIRSR" id="PIRSR001220-2"/>
    </source>
</evidence>
<dbReference type="SUPFAM" id="SSF53774">
    <property type="entry name" value="Glutaminase/Asparaginase"/>
    <property type="match status" value="1"/>
</dbReference>
<dbReference type="InterPro" id="IPR006034">
    <property type="entry name" value="Asparaginase/glutaminase-like"/>
</dbReference>
<feature type="binding site" evidence="2">
    <location>
        <position position="54"/>
    </location>
    <ligand>
        <name>substrate</name>
    </ligand>
</feature>
<feature type="domain" description="L-asparaginase N-terminal" evidence="3">
    <location>
        <begin position="4"/>
        <end position="157"/>
    </location>
</feature>
<keyword evidence="4" id="KW-0378">Hydrolase</keyword>
<dbReference type="GO" id="GO:0004067">
    <property type="term" value="F:asparaginase activity"/>
    <property type="evidence" value="ECO:0007669"/>
    <property type="project" value="UniProtKB-UniRule"/>
</dbReference>
<accession>A0A245ZEH7</accession>
<sequence length="185" mass="19466">MADVLILTTGGTIDKLYFDALSTYQIGESVVDRVLRTAQVTLPYRVAEVMRKDSLELTDEDRAVIARTAAEAPEQRIIITHGTDTMAHTAQALAPAVPGKTIVLVGALSPARFAESDAAFNLGMAIATAQVAAPGVWIAMNGTIFDGLRVRKDRAANAFVAVDGQGRAVAGWGTAGRVFRPAAGD</sequence>
<gene>
    <name evidence="4" type="primary">ansA</name>
    <name evidence="4" type="ORF">SPMU_29960</name>
</gene>
<evidence type="ECO:0000259" key="3">
    <source>
        <dbReference type="Pfam" id="PF00710"/>
    </source>
</evidence>
<organism evidence="4 5">
    <name type="scientific">Sphingomonas mucosissima</name>
    <dbReference type="NCBI Taxonomy" id="370959"/>
    <lineage>
        <taxon>Bacteria</taxon>
        <taxon>Pseudomonadati</taxon>
        <taxon>Pseudomonadota</taxon>
        <taxon>Alphaproteobacteria</taxon>
        <taxon>Sphingomonadales</taxon>
        <taxon>Sphingomonadaceae</taxon>
        <taxon>Sphingomonas</taxon>
    </lineage>
</organism>